<keyword evidence="12" id="KW-1185">Reference proteome</keyword>
<evidence type="ECO:0000259" key="10">
    <source>
        <dbReference type="Pfam" id="PF02676"/>
    </source>
</evidence>
<evidence type="ECO:0000256" key="1">
    <source>
        <dbReference type="ARBA" id="ARBA00008569"/>
    </source>
</evidence>
<evidence type="ECO:0000256" key="7">
    <source>
        <dbReference type="ARBA" id="ARBA00030554"/>
    </source>
</evidence>
<dbReference type="AlphaFoldDB" id="A0AA39QQM8"/>
<evidence type="ECO:0000256" key="3">
    <source>
        <dbReference type="ARBA" id="ARBA00022603"/>
    </source>
</evidence>
<feature type="compositionally biased region" description="Basic and acidic residues" evidence="9">
    <location>
        <begin position="289"/>
        <end position="309"/>
    </location>
</feature>
<keyword evidence="4" id="KW-0808">Transferase</keyword>
<evidence type="ECO:0000256" key="2">
    <source>
        <dbReference type="ARBA" id="ARBA00012750"/>
    </source>
</evidence>
<dbReference type="EC" id="2.1.1.282" evidence="2"/>
<dbReference type="PANTHER" id="PTHR48418">
    <property type="entry name" value="TRNA WYBUTOSINE-SYNTHESIZING PROTEIN 3"/>
    <property type="match status" value="1"/>
</dbReference>
<dbReference type="GO" id="GO:0032259">
    <property type="term" value="P:methylation"/>
    <property type="evidence" value="ECO:0007669"/>
    <property type="project" value="UniProtKB-KW"/>
</dbReference>
<keyword evidence="3" id="KW-0489">Methyltransferase</keyword>
<feature type="compositionally biased region" description="Basic and acidic residues" evidence="9">
    <location>
        <begin position="79"/>
        <end position="91"/>
    </location>
</feature>
<evidence type="ECO:0000313" key="12">
    <source>
        <dbReference type="Proteomes" id="UP001166286"/>
    </source>
</evidence>
<evidence type="ECO:0000313" key="11">
    <source>
        <dbReference type="EMBL" id="KAK0507352.1"/>
    </source>
</evidence>
<comment type="caution">
    <text evidence="11">The sequence shown here is derived from an EMBL/GenBank/DDBJ whole genome shotgun (WGS) entry which is preliminary data.</text>
</comment>
<feature type="region of interest" description="Disordered" evidence="9">
    <location>
        <begin position="282"/>
        <end position="336"/>
    </location>
</feature>
<evidence type="ECO:0000256" key="6">
    <source>
        <dbReference type="ARBA" id="ARBA00022694"/>
    </source>
</evidence>
<dbReference type="Proteomes" id="UP001166286">
    <property type="component" value="Unassembled WGS sequence"/>
</dbReference>
<accession>A0AA39QQM8</accession>
<dbReference type="EMBL" id="JAFEKC020000024">
    <property type="protein sequence ID" value="KAK0507352.1"/>
    <property type="molecule type" value="Genomic_DNA"/>
</dbReference>
<dbReference type="Gene3D" id="3.30.1960.10">
    <property type="entry name" value="tRNA wybutosine-synthesizing-like"/>
    <property type="match status" value="1"/>
</dbReference>
<proteinExistence type="inferred from homology"/>
<evidence type="ECO:0000256" key="8">
    <source>
        <dbReference type="ARBA" id="ARBA00049202"/>
    </source>
</evidence>
<comment type="similarity">
    <text evidence="1">Belongs to the TYW3 family.</text>
</comment>
<dbReference type="InterPro" id="IPR036602">
    <property type="entry name" value="tRNA_yW-synthesising-like_sf"/>
</dbReference>
<organism evidence="11 12">
    <name type="scientific">Cladonia borealis</name>
    <dbReference type="NCBI Taxonomy" id="184061"/>
    <lineage>
        <taxon>Eukaryota</taxon>
        <taxon>Fungi</taxon>
        <taxon>Dikarya</taxon>
        <taxon>Ascomycota</taxon>
        <taxon>Pezizomycotina</taxon>
        <taxon>Lecanoromycetes</taxon>
        <taxon>OSLEUM clade</taxon>
        <taxon>Lecanoromycetidae</taxon>
        <taxon>Lecanorales</taxon>
        <taxon>Lecanorineae</taxon>
        <taxon>Cladoniaceae</taxon>
        <taxon>Cladonia</taxon>
    </lineage>
</organism>
<protein>
    <recommendedName>
        <fullName evidence="2">tRNA(Phe) 7-[(3-amino-3-carboxypropyl)-4-demethylwyosine(37)-N(4)]-methyltransferase</fullName>
        <ecNumber evidence="2">2.1.1.282</ecNumber>
    </recommendedName>
    <alternativeName>
        <fullName evidence="7">tRNA(Phe) 7-((3-amino-3-carboxypropyl)-4-demethylwyosine(37)-N(4))-methyltransferase</fullName>
    </alternativeName>
</protein>
<comment type="catalytic activity">
    <reaction evidence="8">
        <text>4-demethyl-7-[(3S)-3-amino-3-carboxypropyl]wyosine(37) in tRNA(Phe) + S-adenosyl-L-methionine = 7-[(3S)-3-amino-3-carboxypropyl]wyosine(37) in tRNA(Phe) + S-adenosyl-L-homocysteine + H(+)</text>
        <dbReference type="Rhea" id="RHEA:36635"/>
        <dbReference type="Rhea" id="RHEA-COMP:10378"/>
        <dbReference type="Rhea" id="RHEA-COMP:10379"/>
        <dbReference type="ChEBI" id="CHEBI:15378"/>
        <dbReference type="ChEBI" id="CHEBI:57856"/>
        <dbReference type="ChEBI" id="CHEBI:59789"/>
        <dbReference type="ChEBI" id="CHEBI:73543"/>
        <dbReference type="ChEBI" id="CHEBI:73550"/>
        <dbReference type="EC" id="2.1.1.282"/>
    </reaction>
</comment>
<dbReference type="GO" id="GO:0008168">
    <property type="term" value="F:methyltransferase activity"/>
    <property type="evidence" value="ECO:0007669"/>
    <property type="project" value="UniProtKB-KW"/>
</dbReference>
<name>A0AA39QQM8_9LECA</name>
<dbReference type="SUPFAM" id="SSF111278">
    <property type="entry name" value="SSo0622-like"/>
    <property type="match status" value="1"/>
</dbReference>
<keyword evidence="5" id="KW-0949">S-adenosyl-L-methionine</keyword>
<dbReference type="PANTHER" id="PTHR48418:SF1">
    <property type="entry name" value="TRNA WYBUTOSINE-SYNTHESIZING PROTEIN 3"/>
    <property type="match status" value="1"/>
</dbReference>
<sequence length="336" mass="36630">MGSSIPIPSNFTAKKDAILASLAVAEPSYRDLSPKGSVDEAIRPLIERINALEGVVTTSSCAGRVSVFLEGSRHAKPKGNRDDAGEAHGGLKEQATVPGGKGMGGRWLFVSHSPVHFPTRGDSLASQLGMCHQHELYDNQNAIEGSQVRFARFQFEPMILHIMTASLHHAQPILAAAINAGFRESGIQSLKNLDDVNAFPMVAIRSSGLALESIIGCVPDRVKDTSKVGSDGEDYVNNKDVHSLVSESYLNLLLNVADDRFKSNTERMRRFESDLFEREATKSSNWEGSKTRQERKRAEGLKQQEEVRKIKAQRGSLSPITGDENLYTDQAALSAG</sequence>
<evidence type="ECO:0000256" key="5">
    <source>
        <dbReference type="ARBA" id="ARBA00022691"/>
    </source>
</evidence>
<evidence type="ECO:0000256" key="9">
    <source>
        <dbReference type="SAM" id="MobiDB-lite"/>
    </source>
</evidence>
<evidence type="ECO:0000256" key="4">
    <source>
        <dbReference type="ARBA" id="ARBA00022679"/>
    </source>
</evidence>
<dbReference type="InterPro" id="IPR003827">
    <property type="entry name" value="tRNA_yW-synthesising"/>
</dbReference>
<feature type="region of interest" description="Disordered" evidence="9">
    <location>
        <begin position="73"/>
        <end position="96"/>
    </location>
</feature>
<feature type="domain" description="tRNA wybutosine-synthesizing protein" evidence="10">
    <location>
        <begin position="14"/>
        <end position="275"/>
    </location>
</feature>
<dbReference type="GO" id="GO:0008033">
    <property type="term" value="P:tRNA processing"/>
    <property type="evidence" value="ECO:0007669"/>
    <property type="project" value="UniProtKB-KW"/>
</dbReference>
<gene>
    <name evidence="11" type="ORF">JMJ35_010390</name>
</gene>
<keyword evidence="6" id="KW-0819">tRNA processing</keyword>
<dbReference type="Pfam" id="PF02676">
    <property type="entry name" value="TYW3"/>
    <property type="match status" value="1"/>
</dbReference>
<reference evidence="11" key="1">
    <citation type="submission" date="2023-03" db="EMBL/GenBank/DDBJ databases">
        <title>Complete genome of Cladonia borealis.</title>
        <authorList>
            <person name="Park H."/>
        </authorList>
    </citation>
    <scope>NUCLEOTIDE SEQUENCE</scope>
    <source>
        <strain evidence="11">ANT050790</strain>
    </source>
</reference>